<keyword evidence="3" id="KW-1185">Reference proteome</keyword>
<accession>A0ABT4RD68</accession>
<comment type="caution">
    <text evidence="2">The sequence shown here is derived from an EMBL/GenBank/DDBJ whole genome shotgun (WGS) entry which is preliminary data.</text>
</comment>
<dbReference type="RefSeq" id="WP_202955536.1">
    <property type="nucleotide sequence ID" value="NZ_JAPCID010000003.1"/>
</dbReference>
<evidence type="ECO:0000313" key="3">
    <source>
        <dbReference type="Proteomes" id="UP001147700"/>
    </source>
</evidence>
<sequence length="218" mass="25039">MPLTVEIWSDVVCPWCYLGKRRFEAALERFEHRDEVTVLWRSFELDPEAARDVPGTAVERLAGKFSMTLERAQQLHHEMEERAAADGLEYHMDQTKGGNSFDAHRMIHLAATYGHQTDAQERFFRAYFTEGESLGVWDTLVRLMQEIGVDGEEAREALRLDRFAEDVREDEALAQQLGIQGVPFFVFERRYGLSGAQPVETMLTALERAWEEAVNLQA</sequence>
<dbReference type="InterPro" id="IPR036249">
    <property type="entry name" value="Thioredoxin-like_sf"/>
</dbReference>
<gene>
    <name evidence="2" type="ORF">OJ962_02295</name>
</gene>
<dbReference type="Proteomes" id="UP001147700">
    <property type="component" value="Unassembled WGS sequence"/>
</dbReference>
<reference evidence="2" key="1">
    <citation type="submission" date="2022-10" db="EMBL/GenBank/DDBJ databases">
        <title>The WGS of Solirubrobacter sp. CPCC 204708.</title>
        <authorList>
            <person name="Jiang Z."/>
        </authorList>
    </citation>
    <scope>NUCLEOTIDE SEQUENCE</scope>
    <source>
        <strain evidence="2">CPCC 204708</strain>
    </source>
</reference>
<dbReference type="CDD" id="cd03024">
    <property type="entry name" value="DsbA_FrnE"/>
    <property type="match status" value="1"/>
</dbReference>
<proteinExistence type="predicted"/>
<evidence type="ECO:0000259" key="1">
    <source>
        <dbReference type="Pfam" id="PF01323"/>
    </source>
</evidence>
<dbReference type="PANTHER" id="PTHR13887">
    <property type="entry name" value="GLUTATHIONE S-TRANSFERASE KAPPA"/>
    <property type="match status" value="1"/>
</dbReference>
<evidence type="ECO:0000313" key="2">
    <source>
        <dbReference type="EMBL" id="MDA0136311.1"/>
    </source>
</evidence>
<protein>
    <submittedName>
        <fullName evidence="2">DsbA family oxidoreductase</fullName>
    </submittedName>
</protein>
<name>A0ABT4RD68_9ACTN</name>
<dbReference type="Pfam" id="PF01323">
    <property type="entry name" value="DSBA"/>
    <property type="match status" value="1"/>
</dbReference>
<dbReference type="Gene3D" id="3.40.30.10">
    <property type="entry name" value="Glutaredoxin"/>
    <property type="match status" value="1"/>
</dbReference>
<feature type="domain" description="DSBA-like thioredoxin" evidence="1">
    <location>
        <begin position="4"/>
        <end position="206"/>
    </location>
</feature>
<dbReference type="PANTHER" id="PTHR13887:SF41">
    <property type="entry name" value="THIOREDOXIN SUPERFAMILY PROTEIN"/>
    <property type="match status" value="1"/>
</dbReference>
<dbReference type="SUPFAM" id="SSF52833">
    <property type="entry name" value="Thioredoxin-like"/>
    <property type="match status" value="1"/>
</dbReference>
<dbReference type="InterPro" id="IPR001853">
    <property type="entry name" value="DSBA-like_thioredoxin_dom"/>
</dbReference>
<dbReference type="EMBL" id="JAPCID010000003">
    <property type="protein sequence ID" value="MDA0136311.1"/>
    <property type="molecule type" value="Genomic_DNA"/>
</dbReference>
<organism evidence="2 3">
    <name type="scientific">Solirubrobacter deserti</name>
    <dbReference type="NCBI Taxonomy" id="2282478"/>
    <lineage>
        <taxon>Bacteria</taxon>
        <taxon>Bacillati</taxon>
        <taxon>Actinomycetota</taxon>
        <taxon>Thermoleophilia</taxon>
        <taxon>Solirubrobacterales</taxon>
        <taxon>Solirubrobacteraceae</taxon>
        <taxon>Solirubrobacter</taxon>
    </lineage>
</organism>